<proteinExistence type="predicted"/>
<dbReference type="AlphaFoldDB" id="A0A381P183"/>
<protein>
    <submittedName>
        <fullName evidence="1">Uncharacterized protein</fullName>
    </submittedName>
</protein>
<reference evidence="1" key="1">
    <citation type="submission" date="2018-05" db="EMBL/GenBank/DDBJ databases">
        <authorList>
            <person name="Lanie J.A."/>
            <person name="Ng W.-L."/>
            <person name="Kazmierczak K.M."/>
            <person name="Andrzejewski T.M."/>
            <person name="Davidsen T.M."/>
            <person name="Wayne K.J."/>
            <person name="Tettelin H."/>
            <person name="Glass J.I."/>
            <person name="Rusch D."/>
            <person name="Podicherti R."/>
            <person name="Tsui H.-C.T."/>
            <person name="Winkler M.E."/>
        </authorList>
    </citation>
    <scope>NUCLEOTIDE SEQUENCE</scope>
</reference>
<gene>
    <name evidence="1" type="ORF">METZ01_LOCUS13108</name>
</gene>
<accession>A0A381P183</accession>
<sequence length="155" mass="17335">MFPMSVAAFCLCVVVSEKALKAILDGHTQGAYRDNHPWIIAAERFREAQEGAERVPIVFATGEPLEFSHWGIVESIDVNELHVGAFETRCTFDVLTPVNPIWTSLDSVSLAPSVEQLRREDLEPIRIRRQPLDPTTIRPYAICETPSFIVASISN</sequence>
<organism evidence="1">
    <name type="scientific">marine metagenome</name>
    <dbReference type="NCBI Taxonomy" id="408172"/>
    <lineage>
        <taxon>unclassified sequences</taxon>
        <taxon>metagenomes</taxon>
        <taxon>ecological metagenomes</taxon>
    </lineage>
</organism>
<dbReference type="EMBL" id="UINC01000730">
    <property type="protein sequence ID" value="SUZ60254.1"/>
    <property type="molecule type" value="Genomic_DNA"/>
</dbReference>
<name>A0A381P183_9ZZZZ</name>
<evidence type="ECO:0000313" key="1">
    <source>
        <dbReference type="EMBL" id="SUZ60254.1"/>
    </source>
</evidence>